<evidence type="ECO:0000313" key="1">
    <source>
        <dbReference type="EMBL" id="MEJ8823240.1"/>
    </source>
</evidence>
<dbReference type="RefSeq" id="WP_340364279.1">
    <property type="nucleotide sequence ID" value="NZ_JBBKZV010000007.1"/>
</dbReference>
<comment type="caution">
    <text evidence="1">The sequence shown here is derived from an EMBL/GenBank/DDBJ whole genome shotgun (WGS) entry which is preliminary data.</text>
</comment>
<name>A0ABU8VZJ1_9BURK</name>
<dbReference type="EMBL" id="JBBKZV010000007">
    <property type="protein sequence ID" value="MEJ8823240.1"/>
    <property type="molecule type" value="Genomic_DNA"/>
</dbReference>
<evidence type="ECO:0000313" key="2">
    <source>
        <dbReference type="Proteomes" id="UP001363010"/>
    </source>
</evidence>
<dbReference type="Proteomes" id="UP001363010">
    <property type="component" value="Unassembled WGS sequence"/>
</dbReference>
<protein>
    <submittedName>
        <fullName evidence="1">Uncharacterized protein</fullName>
    </submittedName>
</protein>
<proteinExistence type="predicted"/>
<reference evidence="1 2" key="1">
    <citation type="submission" date="2024-03" db="EMBL/GenBank/DDBJ databases">
        <title>Novel species of the genus Variovorax.</title>
        <authorList>
            <person name="Liu Q."/>
            <person name="Xin Y.-H."/>
        </authorList>
    </citation>
    <scope>NUCLEOTIDE SEQUENCE [LARGE SCALE GENOMIC DNA]</scope>
    <source>
        <strain evidence="1 2">KACC 18501</strain>
    </source>
</reference>
<gene>
    <name evidence="1" type="ORF">WKW80_14535</name>
</gene>
<accession>A0ABU8VZJ1</accession>
<sequence length="264" mass="28464">MSSTSVHLRGGGRRMLIATLALALLYVAVAESWSALSLPLMMWYVDRGSQPALEREAAQVAILSATRETALTPAHRLAAWNLGLGMGYASQYLSGFANSPPAEQQRARAALEPLISKAEQNAAFLQVEGPVVIESKSVFEAASLRRRIEADDTGMEARIGERVSIRHRHLYQLGMHVGMQLAIFDRQTAIASRDPGYHEQSPPPRIEIKRHATLAGLSPAQWEPLAAMPSAAAYAGVAEAYRTAIAATDSSILAIPTGVAEVRQ</sequence>
<keyword evidence="2" id="KW-1185">Reference proteome</keyword>
<organism evidence="1 2">
    <name type="scientific">Variovorax humicola</name>
    <dbReference type="NCBI Taxonomy" id="1769758"/>
    <lineage>
        <taxon>Bacteria</taxon>
        <taxon>Pseudomonadati</taxon>
        <taxon>Pseudomonadota</taxon>
        <taxon>Betaproteobacteria</taxon>
        <taxon>Burkholderiales</taxon>
        <taxon>Comamonadaceae</taxon>
        <taxon>Variovorax</taxon>
    </lineage>
</organism>